<dbReference type="Proteomes" id="UP000244700">
    <property type="component" value="Unassembled WGS sequence"/>
</dbReference>
<name>A0A2T6RYT6_HELPX</name>
<reference evidence="1 2" key="1">
    <citation type="submission" date="2018-01" db="EMBL/GenBank/DDBJ databases">
        <title>Helicobacter pylori genome-wide association study shows promise for predicting gastric cancer risk.</title>
        <authorList>
            <person name="Berthenet E."/>
            <person name="Yahara K."/>
            <person name="Thorell K."/>
            <person name="Pascoe B."/>
            <person name="Meric G."/>
            <person name="Mikhail J.M."/>
            <person name="Engstrand L."/>
            <person name="Enroth H."/>
            <person name="Burette A."/>
            <person name="Megraud F."/>
            <person name="Atherton J."/>
            <person name="Smith S."/>
            <person name="Wilkinson T.S."/>
            <person name="Hitchings M.D."/>
            <person name="Falush D."/>
            <person name="Sheppard S.K."/>
        </authorList>
    </citation>
    <scope>NUCLEOTIDE SEQUENCE [LARGE SCALE GENOMIC DNA]</scope>
    <source>
        <strain evidence="1 2">GIL237</strain>
    </source>
</reference>
<evidence type="ECO:0000313" key="1">
    <source>
        <dbReference type="EMBL" id="PUD73630.1"/>
    </source>
</evidence>
<dbReference type="EMBL" id="QBQT01000465">
    <property type="protein sequence ID" value="PUD73630.1"/>
    <property type="molecule type" value="Genomic_DNA"/>
</dbReference>
<proteinExistence type="predicted"/>
<comment type="caution">
    <text evidence="1">The sequence shown here is derived from an EMBL/GenBank/DDBJ whole genome shotgun (WGS) entry which is preliminary data.</text>
</comment>
<dbReference type="AlphaFoldDB" id="A0A2T6RYT6"/>
<sequence>MIVKFIIKQKVNKTQNNQNNALNPKTETLPFVILDNFCYNKALTKIVHFILVRLLELKL</sequence>
<gene>
    <name evidence="1" type="ORF">C2R72_07435</name>
</gene>
<organism evidence="1 2">
    <name type="scientific">Helicobacter pylori</name>
    <name type="common">Campylobacter pylori</name>
    <dbReference type="NCBI Taxonomy" id="210"/>
    <lineage>
        <taxon>Bacteria</taxon>
        <taxon>Pseudomonadati</taxon>
        <taxon>Campylobacterota</taxon>
        <taxon>Epsilonproteobacteria</taxon>
        <taxon>Campylobacterales</taxon>
        <taxon>Helicobacteraceae</taxon>
        <taxon>Helicobacter</taxon>
    </lineage>
</organism>
<evidence type="ECO:0000313" key="2">
    <source>
        <dbReference type="Proteomes" id="UP000244700"/>
    </source>
</evidence>
<protein>
    <submittedName>
        <fullName evidence="1">Uncharacterized protein</fullName>
    </submittedName>
</protein>
<accession>A0A2T6RYT6</accession>